<dbReference type="GO" id="GO:0005737">
    <property type="term" value="C:cytoplasm"/>
    <property type="evidence" value="ECO:0007669"/>
    <property type="project" value="TreeGrafter"/>
</dbReference>
<dbReference type="Gene3D" id="3.40.50.300">
    <property type="entry name" value="P-loop containing nucleotide triphosphate hydrolases"/>
    <property type="match status" value="1"/>
</dbReference>
<dbReference type="STRING" id="406100.SAMN04488052_10177"/>
<evidence type="ECO:0000259" key="2">
    <source>
        <dbReference type="Pfam" id="PF02492"/>
    </source>
</evidence>
<dbReference type="Pfam" id="PF02492">
    <property type="entry name" value="cobW"/>
    <property type="match status" value="1"/>
</dbReference>
<reference evidence="3 4" key="1">
    <citation type="submission" date="2016-10" db="EMBL/GenBank/DDBJ databases">
        <authorList>
            <person name="de Groot N.N."/>
        </authorList>
    </citation>
    <scope>NUCLEOTIDE SEQUENCE [LARGE SCALE GENOMIC DNA]</scope>
    <source>
        <strain evidence="3 4">CGMCC 1.6291</strain>
    </source>
</reference>
<evidence type="ECO:0000313" key="3">
    <source>
        <dbReference type="EMBL" id="SEO43813.1"/>
    </source>
</evidence>
<dbReference type="InterPro" id="IPR027417">
    <property type="entry name" value="P-loop_NTPase"/>
</dbReference>
<protein>
    <submittedName>
        <fullName evidence="3">GTPase, G3E family</fullName>
    </submittedName>
</protein>
<gene>
    <name evidence="3" type="ORF">SAMN04488052_10177</name>
</gene>
<dbReference type="OrthoDB" id="9808822at2"/>
<dbReference type="EMBL" id="FOEG01000001">
    <property type="protein sequence ID" value="SEO43813.1"/>
    <property type="molecule type" value="Genomic_DNA"/>
</dbReference>
<organism evidence="3 4">
    <name type="scientific">Aquisalimonas asiatica</name>
    <dbReference type="NCBI Taxonomy" id="406100"/>
    <lineage>
        <taxon>Bacteria</taxon>
        <taxon>Pseudomonadati</taxon>
        <taxon>Pseudomonadota</taxon>
        <taxon>Gammaproteobacteria</taxon>
        <taxon>Chromatiales</taxon>
        <taxon>Ectothiorhodospiraceae</taxon>
        <taxon>Aquisalimonas</taxon>
    </lineage>
</organism>
<feature type="region of interest" description="Disordered" evidence="1">
    <location>
        <begin position="214"/>
        <end position="243"/>
    </location>
</feature>
<keyword evidence="4" id="KW-1185">Reference proteome</keyword>
<dbReference type="SUPFAM" id="SSF52540">
    <property type="entry name" value="P-loop containing nucleoside triphosphate hydrolases"/>
    <property type="match status" value="1"/>
</dbReference>
<dbReference type="Proteomes" id="UP000199657">
    <property type="component" value="Unassembled WGS sequence"/>
</dbReference>
<name>A0A1H8PQK9_9GAMM</name>
<sequence>MVRRRVSHVPTNVITGFLGVGKSTAVRNLLARAPGGERWAVLVNEFGEVAVDGAALGSGEGEAVIRELPGGCMCCTMGAPLEVTLARLLREARPDRLLIEPTGVGHPARVLDTLRGDSLGEALDVRATVCLVDPRRLAEDRVMASEVFRDQVELADVLVANKIDVCEPADLERFREWAHAHFPPKARVELVRDGRIDPAWLDVGVHPGRRALFPDAHDHHHDRGETPVAEPEPGRPVRQENSGQGLTACGWRFHPGDCFDQDHVAEVLRSCAPGARVKGVFHCDNGWFLFDRADGALSVRAASWRTDSRVECIADEHTPPHWDAVEAALQGARLAPAKG</sequence>
<dbReference type="CDD" id="cd03112">
    <property type="entry name" value="CobW-like"/>
    <property type="match status" value="1"/>
</dbReference>
<dbReference type="AlphaFoldDB" id="A0A1H8PQK9"/>
<dbReference type="PANTHER" id="PTHR13748:SF46">
    <property type="entry name" value="ZINC CHAPERONE YEIR"/>
    <property type="match status" value="1"/>
</dbReference>
<accession>A0A1H8PQK9</accession>
<evidence type="ECO:0000256" key="1">
    <source>
        <dbReference type="SAM" id="MobiDB-lite"/>
    </source>
</evidence>
<proteinExistence type="predicted"/>
<dbReference type="RefSeq" id="WP_091638961.1">
    <property type="nucleotide sequence ID" value="NZ_FOEG01000001.1"/>
</dbReference>
<feature type="compositionally biased region" description="Basic and acidic residues" evidence="1">
    <location>
        <begin position="215"/>
        <end position="225"/>
    </location>
</feature>
<dbReference type="InterPro" id="IPR003495">
    <property type="entry name" value="CobW/HypB/UreG_nucleotide-bd"/>
</dbReference>
<feature type="domain" description="CobW/HypB/UreG nucleotide-binding" evidence="2">
    <location>
        <begin position="10"/>
        <end position="180"/>
    </location>
</feature>
<dbReference type="InterPro" id="IPR051316">
    <property type="entry name" value="Zinc-reg_GTPase_activator"/>
</dbReference>
<evidence type="ECO:0000313" key="4">
    <source>
        <dbReference type="Proteomes" id="UP000199657"/>
    </source>
</evidence>
<dbReference type="PANTHER" id="PTHR13748">
    <property type="entry name" value="COBW-RELATED"/>
    <property type="match status" value="1"/>
</dbReference>